<feature type="compositionally biased region" description="Acidic residues" evidence="2">
    <location>
        <begin position="103"/>
        <end position="129"/>
    </location>
</feature>
<keyword evidence="1" id="KW-0175">Coiled coil</keyword>
<protein>
    <submittedName>
        <fullName evidence="3">Uncharacterized protein</fullName>
    </submittedName>
</protein>
<keyword evidence="4" id="KW-1185">Reference proteome</keyword>
<gene>
    <name evidence="3" type="ORF">RZN69_07240</name>
</gene>
<feature type="coiled-coil region" evidence="1">
    <location>
        <begin position="35"/>
        <end position="62"/>
    </location>
</feature>
<reference evidence="3 4" key="1">
    <citation type="submission" date="2023-10" db="EMBL/GenBank/DDBJ databases">
        <title>Rubellicoccus peritrichatus gen. nov., sp. nov., isolated from an algae of coral reef tank.</title>
        <authorList>
            <person name="Luo J."/>
        </authorList>
    </citation>
    <scope>NUCLEOTIDE SEQUENCE [LARGE SCALE GENOMIC DNA]</scope>
    <source>
        <strain evidence="3 4">CR14</strain>
    </source>
</reference>
<feature type="region of interest" description="Disordered" evidence="2">
    <location>
        <begin position="76"/>
        <end position="129"/>
    </location>
</feature>
<evidence type="ECO:0000256" key="2">
    <source>
        <dbReference type="SAM" id="MobiDB-lite"/>
    </source>
</evidence>
<dbReference type="Proteomes" id="UP001304300">
    <property type="component" value="Chromosome"/>
</dbReference>
<proteinExistence type="predicted"/>
<evidence type="ECO:0000256" key="1">
    <source>
        <dbReference type="SAM" id="Coils"/>
    </source>
</evidence>
<name>A0AAQ3LCK1_9BACT</name>
<dbReference type="AlphaFoldDB" id="A0AAQ3LCK1"/>
<evidence type="ECO:0000313" key="3">
    <source>
        <dbReference type="EMBL" id="WOO42882.1"/>
    </source>
</evidence>
<evidence type="ECO:0000313" key="4">
    <source>
        <dbReference type="Proteomes" id="UP001304300"/>
    </source>
</evidence>
<organism evidence="3 4">
    <name type="scientific">Rubellicoccus peritrichatus</name>
    <dbReference type="NCBI Taxonomy" id="3080537"/>
    <lineage>
        <taxon>Bacteria</taxon>
        <taxon>Pseudomonadati</taxon>
        <taxon>Verrucomicrobiota</taxon>
        <taxon>Opitutia</taxon>
        <taxon>Puniceicoccales</taxon>
        <taxon>Cerasicoccaceae</taxon>
        <taxon>Rubellicoccus</taxon>
    </lineage>
</organism>
<sequence>MAKKSNQPIQLSRNDIILGAESDIIKQALEARIEIDRLLEERAQAYKLIAELEGKVNVLLEEDTFPFPQPEMPVAGFGAGPAKKAAKKVAKPAPVEPEVTEEKAEDEEAPEAADAKEESDDKEEEQSEK</sequence>
<dbReference type="EMBL" id="CP136920">
    <property type="protein sequence ID" value="WOO42882.1"/>
    <property type="molecule type" value="Genomic_DNA"/>
</dbReference>
<accession>A0AAQ3LCK1</accession>
<dbReference type="RefSeq" id="WP_317835414.1">
    <property type="nucleotide sequence ID" value="NZ_CP136920.1"/>
</dbReference>
<dbReference type="KEGG" id="puo:RZN69_07240"/>